<proteinExistence type="predicted"/>
<dbReference type="InterPro" id="IPR043128">
    <property type="entry name" value="Rev_trsase/Diguanyl_cyclase"/>
</dbReference>
<feature type="domain" description="PAC" evidence="2">
    <location>
        <begin position="219"/>
        <end position="271"/>
    </location>
</feature>
<dbReference type="PROSITE" id="PS50113">
    <property type="entry name" value="PAC"/>
    <property type="match status" value="2"/>
</dbReference>
<dbReference type="InterPro" id="IPR035919">
    <property type="entry name" value="EAL_sf"/>
</dbReference>
<dbReference type="EMBL" id="JACSQN010000003">
    <property type="protein sequence ID" value="MBD7983743.1"/>
    <property type="molecule type" value="Genomic_DNA"/>
</dbReference>
<dbReference type="SMART" id="SM00091">
    <property type="entry name" value="PAS"/>
    <property type="match status" value="2"/>
</dbReference>
<dbReference type="PANTHER" id="PTHR44757:SF2">
    <property type="entry name" value="BIOFILM ARCHITECTURE MAINTENANCE PROTEIN MBAA"/>
    <property type="match status" value="1"/>
</dbReference>
<evidence type="ECO:0000313" key="5">
    <source>
        <dbReference type="EMBL" id="MBD7983743.1"/>
    </source>
</evidence>
<sequence>MHEYIHLLRNMTDVNSEATLQSLLGDIAYALNQSVIIAVTDRTGTITYVNDLFVKTSKYSEAELIGKTHAIVNSNYHPKSFFKNMWATIGQGHVWQGEIRNRAKDGSFYWVDTRIVPFLTDAGIPNRYISIRYDITDRKKMEDRIRKDSEVYRLITENSLDYISVIDPLGNFQYMSPTHGHLFELDKIASNSIYDVIHSDDHEKFAKALNLAKEQLKSIPAEFKVMDKEGLPITMEANLQLIVEEGEFFNCVVVSMHDISNQKESELLIKDLAYKDQLTSLLNRTAFSEKLFNRLQINKKNDSPMSLVYLNIDRLRYVNDSYGQETGDYVLAVVAERLRNLLSDEDLIGRISGDEFAFTLLQGTTNTDAEKMTAKIKEELEKPILMAEKTSSISISCGISMFPKHAKTPSALITKAEKALHYVKEHGGGGFKMYEPGTATKTLERILLENELRKSVQMGHFTLEYQPKMNLSEGELTGVEALVRWNHPDLGRIAPDKFIPIAEETKIILPLGEWILREACKQAYIWKQQGYKSFRIAVNMSTVQLEEPTIVETINRILNEERVTAELIEIELTETSFANRDEMRETIQRIRELGIQVAIDDFGTGYSTFSYIKELPADTLKIDMSFIRDIDVNENSRAIVQAIITLAGTAELQVIAEGIETEKQAKLLLELGCTEGQGYFYSKPLPPEECEYMISKTHT</sequence>
<name>A0ABR8U7Q9_9BACL</name>
<evidence type="ECO:0000259" key="3">
    <source>
        <dbReference type="PROSITE" id="PS50883"/>
    </source>
</evidence>
<feature type="domain" description="GGDEF" evidence="4">
    <location>
        <begin position="303"/>
        <end position="436"/>
    </location>
</feature>
<dbReference type="InterPro" id="IPR000700">
    <property type="entry name" value="PAS-assoc_C"/>
</dbReference>
<reference evidence="5 6" key="1">
    <citation type="submission" date="2020-08" db="EMBL/GenBank/DDBJ databases">
        <title>A Genomic Blueprint of the Chicken Gut Microbiome.</title>
        <authorList>
            <person name="Gilroy R."/>
            <person name="Ravi A."/>
            <person name="Getino M."/>
            <person name="Pursley I."/>
            <person name="Horton D.L."/>
            <person name="Alikhan N.-F."/>
            <person name="Baker D."/>
            <person name="Gharbi K."/>
            <person name="Hall N."/>
            <person name="Watson M."/>
            <person name="Adriaenssens E.M."/>
            <person name="Foster-Nyarko E."/>
            <person name="Jarju S."/>
            <person name="Secka A."/>
            <person name="Antonio M."/>
            <person name="Oren A."/>
            <person name="Chaudhuri R."/>
            <person name="La Ragione R.M."/>
            <person name="Hildebrand F."/>
            <person name="Pallen M.J."/>
        </authorList>
    </citation>
    <scope>NUCLEOTIDE SEQUENCE [LARGE SCALE GENOMIC DNA]</scope>
    <source>
        <strain evidence="5 6">Sa2YVA2</strain>
    </source>
</reference>
<dbReference type="InterPro" id="IPR001610">
    <property type="entry name" value="PAC"/>
</dbReference>
<organism evidence="5 6">
    <name type="scientific">Sporosarcina quadrami</name>
    <dbReference type="NCBI Taxonomy" id="2762234"/>
    <lineage>
        <taxon>Bacteria</taxon>
        <taxon>Bacillati</taxon>
        <taxon>Bacillota</taxon>
        <taxon>Bacilli</taxon>
        <taxon>Bacillales</taxon>
        <taxon>Caryophanaceae</taxon>
        <taxon>Sporosarcina</taxon>
    </lineage>
</organism>
<dbReference type="Gene3D" id="3.30.450.20">
    <property type="entry name" value="PAS domain"/>
    <property type="match status" value="2"/>
</dbReference>
<dbReference type="PROSITE" id="PS50887">
    <property type="entry name" value="GGDEF"/>
    <property type="match status" value="1"/>
</dbReference>
<dbReference type="InterPro" id="IPR013655">
    <property type="entry name" value="PAS_fold_3"/>
</dbReference>
<keyword evidence="6" id="KW-1185">Reference proteome</keyword>
<dbReference type="RefSeq" id="WP_191693442.1">
    <property type="nucleotide sequence ID" value="NZ_JACSQN010000003.1"/>
</dbReference>
<dbReference type="InterPro" id="IPR035965">
    <property type="entry name" value="PAS-like_dom_sf"/>
</dbReference>
<feature type="domain" description="PAC" evidence="2">
    <location>
        <begin position="95"/>
        <end position="147"/>
    </location>
</feature>
<dbReference type="SMART" id="SM00052">
    <property type="entry name" value="EAL"/>
    <property type="match status" value="1"/>
</dbReference>
<dbReference type="CDD" id="cd00130">
    <property type="entry name" value="PAS"/>
    <property type="match status" value="2"/>
</dbReference>
<dbReference type="NCBIfam" id="TIGR00229">
    <property type="entry name" value="sensory_box"/>
    <property type="match status" value="2"/>
</dbReference>
<accession>A0ABR8U7Q9</accession>
<evidence type="ECO:0000259" key="4">
    <source>
        <dbReference type="PROSITE" id="PS50887"/>
    </source>
</evidence>
<dbReference type="SUPFAM" id="SSF141868">
    <property type="entry name" value="EAL domain-like"/>
    <property type="match status" value="1"/>
</dbReference>
<comment type="caution">
    <text evidence="5">The sequence shown here is derived from an EMBL/GenBank/DDBJ whole genome shotgun (WGS) entry which is preliminary data.</text>
</comment>
<dbReference type="CDD" id="cd01949">
    <property type="entry name" value="GGDEF"/>
    <property type="match status" value="1"/>
</dbReference>
<evidence type="ECO:0000313" key="6">
    <source>
        <dbReference type="Proteomes" id="UP000626786"/>
    </source>
</evidence>
<evidence type="ECO:0000259" key="2">
    <source>
        <dbReference type="PROSITE" id="PS50113"/>
    </source>
</evidence>
<dbReference type="InterPro" id="IPR001633">
    <property type="entry name" value="EAL_dom"/>
</dbReference>
<dbReference type="Pfam" id="PF13426">
    <property type="entry name" value="PAS_9"/>
    <property type="match status" value="1"/>
</dbReference>
<feature type="domain" description="PAS" evidence="1">
    <location>
        <begin position="16"/>
        <end position="80"/>
    </location>
</feature>
<dbReference type="Pfam" id="PF00563">
    <property type="entry name" value="EAL"/>
    <property type="match status" value="1"/>
</dbReference>
<dbReference type="SMART" id="SM00086">
    <property type="entry name" value="PAC"/>
    <property type="match status" value="2"/>
</dbReference>
<dbReference type="InterPro" id="IPR000014">
    <property type="entry name" value="PAS"/>
</dbReference>
<dbReference type="InterPro" id="IPR000160">
    <property type="entry name" value="GGDEF_dom"/>
</dbReference>
<dbReference type="Gene3D" id="3.30.70.270">
    <property type="match status" value="1"/>
</dbReference>
<dbReference type="SUPFAM" id="SSF55785">
    <property type="entry name" value="PYP-like sensor domain (PAS domain)"/>
    <property type="match status" value="2"/>
</dbReference>
<dbReference type="Pfam" id="PF00990">
    <property type="entry name" value="GGDEF"/>
    <property type="match status" value="1"/>
</dbReference>
<dbReference type="SMART" id="SM00267">
    <property type="entry name" value="GGDEF"/>
    <property type="match status" value="1"/>
</dbReference>
<dbReference type="Pfam" id="PF08447">
    <property type="entry name" value="PAS_3"/>
    <property type="match status" value="1"/>
</dbReference>
<evidence type="ECO:0000259" key="1">
    <source>
        <dbReference type="PROSITE" id="PS50112"/>
    </source>
</evidence>
<dbReference type="InterPro" id="IPR029787">
    <property type="entry name" value="Nucleotide_cyclase"/>
</dbReference>
<dbReference type="NCBIfam" id="TIGR00254">
    <property type="entry name" value="GGDEF"/>
    <property type="match status" value="1"/>
</dbReference>
<dbReference type="SUPFAM" id="SSF55073">
    <property type="entry name" value="Nucleotide cyclase"/>
    <property type="match status" value="1"/>
</dbReference>
<feature type="domain" description="EAL" evidence="3">
    <location>
        <begin position="445"/>
        <end position="698"/>
    </location>
</feature>
<dbReference type="PANTHER" id="PTHR44757">
    <property type="entry name" value="DIGUANYLATE CYCLASE DGCP"/>
    <property type="match status" value="1"/>
</dbReference>
<dbReference type="PROSITE" id="PS50112">
    <property type="entry name" value="PAS"/>
    <property type="match status" value="1"/>
</dbReference>
<protein>
    <submittedName>
        <fullName evidence="5">EAL domain-containing protein</fullName>
    </submittedName>
</protein>
<dbReference type="PROSITE" id="PS50883">
    <property type="entry name" value="EAL"/>
    <property type="match status" value="1"/>
</dbReference>
<dbReference type="InterPro" id="IPR052155">
    <property type="entry name" value="Biofilm_reg_signaling"/>
</dbReference>
<dbReference type="CDD" id="cd01948">
    <property type="entry name" value="EAL"/>
    <property type="match status" value="1"/>
</dbReference>
<dbReference type="Gene3D" id="3.20.20.450">
    <property type="entry name" value="EAL domain"/>
    <property type="match status" value="1"/>
</dbReference>
<dbReference type="Proteomes" id="UP000626786">
    <property type="component" value="Unassembled WGS sequence"/>
</dbReference>
<gene>
    <name evidence="5" type="ORF">H9649_04055</name>
</gene>